<gene>
    <name evidence="1" type="ORF">FMM72_10145</name>
</gene>
<dbReference type="InterPro" id="IPR018742">
    <property type="entry name" value="DUF2290"/>
</dbReference>
<name>A0A845SXE4_9FIRM</name>
<dbReference type="Pfam" id="PF10053">
    <property type="entry name" value="DUF2290"/>
    <property type="match status" value="1"/>
</dbReference>
<dbReference type="EMBL" id="VIQT01000013">
    <property type="protein sequence ID" value="NDO39598.1"/>
    <property type="molecule type" value="Genomic_DNA"/>
</dbReference>
<accession>A0A845SXE4</accession>
<dbReference type="Proteomes" id="UP000462501">
    <property type="component" value="Unassembled WGS sequence"/>
</dbReference>
<comment type="caution">
    <text evidence="1">The sequence shown here is derived from an EMBL/GenBank/DDBJ whole genome shotgun (WGS) entry which is preliminary data.</text>
</comment>
<organism evidence="1 2">
    <name type="scientific">Anaerotruncus colihominis</name>
    <dbReference type="NCBI Taxonomy" id="169435"/>
    <lineage>
        <taxon>Bacteria</taxon>
        <taxon>Bacillati</taxon>
        <taxon>Bacillota</taxon>
        <taxon>Clostridia</taxon>
        <taxon>Eubacteriales</taxon>
        <taxon>Oscillospiraceae</taxon>
        <taxon>Anaerotruncus</taxon>
    </lineage>
</organism>
<reference evidence="1 2" key="1">
    <citation type="submission" date="2019-06" db="EMBL/GenBank/DDBJ databases">
        <title>Draft genome sequences of 15 bacterial species constituting the stable defined intestinal microbiota of the GM15 gnotobiotic mouse model.</title>
        <authorList>
            <person name="Elie C."/>
            <person name="Mathieu A."/>
            <person name="Saliou A."/>
            <person name="Darnaud M."/>
            <person name="Leulier F."/>
            <person name="Tamellini A."/>
        </authorList>
    </citation>
    <scope>NUCLEOTIDE SEQUENCE [LARGE SCALE GENOMIC DNA]</scope>
    <source>
        <strain evidence="1 2">JM4-15</strain>
    </source>
</reference>
<protein>
    <submittedName>
        <fullName evidence="1">DUF2290 domain-containing protein</fullName>
    </submittedName>
</protein>
<evidence type="ECO:0000313" key="2">
    <source>
        <dbReference type="Proteomes" id="UP000462501"/>
    </source>
</evidence>
<evidence type="ECO:0000313" key="1">
    <source>
        <dbReference type="EMBL" id="NDO39598.1"/>
    </source>
</evidence>
<proteinExistence type="predicted"/>
<dbReference type="AlphaFoldDB" id="A0A845SXE4"/>
<sequence>MVITSMKRMNKHVEDTRDQIINTLQILHECGLSRITKDIAVVCNQDTEILTWDNHVPGRHNAGKSFTTLNQYISIYETGAYHCILFDGSIIRVFFKFRKNILLQESLLYWPSPILIPEEDVDELGIREAVNMYFSDIDMLNSKVAMRSPFRYDFDSSNISEQHPATHVHIQHAECRISAKRPVCFNTFIKFIFANFYPEEYPSIFSDLQPLHYSGYTSFDKAILCL</sequence>